<dbReference type="GO" id="GO:0071973">
    <property type="term" value="P:bacterial-type flagellum-dependent cell motility"/>
    <property type="evidence" value="ECO:0007669"/>
    <property type="project" value="InterPro"/>
</dbReference>
<evidence type="ECO:0000256" key="2">
    <source>
        <dbReference type="ARBA" id="ARBA00004496"/>
    </source>
</evidence>
<dbReference type="GO" id="GO:0009288">
    <property type="term" value="C:bacterial-type flagellum"/>
    <property type="evidence" value="ECO:0007669"/>
    <property type="project" value="InterPro"/>
</dbReference>
<evidence type="ECO:0000256" key="6">
    <source>
        <dbReference type="ARBA" id="ARBA00022490"/>
    </source>
</evidence>
<evidence type="ECO:0000313" key="12">
    <source>
        <dbReference type="Proteomes" id="UP000294737"/>
    </source>
</evidence>
<dbReference type="AlphaFoldDB" id="A0A4R6GIQ7"/>
<keyword evidence="11" id="KW-0282">Flagellum</keyword>
<keyword evidence="8" id="KW-0653">Protein transport</keyword>
<evidence type="ECO:0000256" key="3">
    <source>
        <dbReference type="ARBA" id="ARBA00006602"/>
    </source>
</evidence>
<dbReference type="PRINTS" id="PR01003">
    <property type="entry name" value="FLGFLIH"/>
</dbReference>
<keyword evidence="12" id="KW-1185">Reference proteome</keyword>
<evidence type="ECO:0000256" key="8">
    <source>
        <dbReference type="ARBA" id="ARBA00022927"/>
    </source>
</evidence>
<dbReference type="EMBL" id="SNWF01000004">
    <property type="protein sequence ID" value="TDN94909.1"/>
    <property type="molecule type" value="Genomic_DNA"/>
</dbReference>
<evidence type="ECO:0000259" key="10">
    <source>
        <dbReference type="Pfam" id="PF02108"/>
    </source>
</evidence>
<dbReference type="InterPro" id="IPR000563">
    <property type="entry name" value="Flag_FliH"/>
</dbReference>
<feature type="domain" description="Flagellar assembly protein FliH/Type III secretion system HrpE" evidence="10">
    <location>
        <begin position="98"/>
        <end position="224"/>
    </location>
</feature>
<dbReference type="GO" id="GO:0044781">
    <property type="term" value="P:bacterial-type flagellum organization"/>
    <property type="evidence" value="ECO:0007669"/>
    <property type="project" value="UniProtKB-KW"/>
</dbReference>
<comment type="caution">
    <text evidence="11">The sequence shown here is derived from an EMBL/GenBank/DDBJ whole genome shotgun (WGS) entry which is preliminary data.</text>
</comment>
<gene>
    <name evidence="11" type="ORF">EV677_1470</name>
</gene>
<comment type="similarity">
    <text evidence="3">Belongs to the FliH family.</text>
</comment>
<name>A0A4R6GIQ7_9BURK</name>
<keyword evidence="5" id="KW-0813">Transport</keyword>
<keyword evidence="11" id="KW-0966">Cell projection</keyword>
<dbReference type="Proteomes" id="UP000294737">
    <property type="component" value="Unassembled WGS sequence"/>
</dbReference>
<keyword evidence="7" id="KW-1005">Bacterial flagellum biogenesis</keyword>
<keyword evidence="6" id="KW-0963">Cytoplasm</keyword>
<keyword evidence="11" id="KW-0969">Cilium</keyword>
<dbReference type="GO" id="GO:0003774">
    <property type="term" value="F:cytoskeletal motor activity"/>
    <property type="evidence" value="ECO:0007669"/>
    <property type="project" value="InterPro"/>
</dbReference>
<evidence type="ECO:0000256" key="5">
    <source>
        <dbReference type="ARBA" id="ARBA00022448"/>
    </source>
</evidence>
<keyword evidence="9" id="KW-1006">Bacterial flagellum protein export</keyword>
<dbReference type="RefSeq" id="WP_241523029.1">
    <property type="nucleotide sequence ID" value="NZ_PTLZ01000001.1"/>
</dbReference>
<accession>A0A4R6GIQ7</accession>
<dbReference type="NCBIfam" id="NF004270">
    <property type="entry name" value="PRK05687.2-1"/>
    <property type="match status" value="1"/>
</dbReference>
<evidence type="ECO:0000256" key="1">
    <source>
        <dbReference type="ARBA" id="ARBA00003041"/>
    </source>
</evidence>
<comment type="function">
    <text evidence="1">Needed for flagellar regrowth and assembly.</text>
</comment>
<evidence type="ECO:0000256" key="7">
    <source>
        <dbReference type="ARBA" id="ARBA00022795"/>
    </source>
</evidence>
<evidence type="ECO:0000313" key="11">
    <source>
        <dbReference type="EMBL" id="TDN94909.1"/>
    </source>
</evidence>
<dbReference type="GO" id="GO:0015031">
    <property type="term" value="P:protein transport"/>
    <property type="evidence" value="ECO:0007669"/>
    <property type="project" value="UniProtKB-KW"/>
</dbReference>
<organism evidence="11 12">
    <name type="scientific">Herminiimonas fonticola</name>
    <dbReference type="NCBI Taxonomy" id="303380"/>
    <lineage>
        <taxon>Bacteria</taxon>
        <taxon>Pseudomonadati</taxon>
        <taxon>Pseudomonadota</taxon>
        <taxon>Betaproteobacteria</taxon>
        <taxon>Burkholderiales</taxon>
        <taxon>Oxalobacteraceae</taxon>
        <taxon>Herminiimonas</taxon>
    </lineage>
</organism>
<comment type="subcellular location">
    <subcellularLocation>
        <location evidence="2">Cytoplasm</location>
    </subcellularLocation>
</comment>
<evidence type="ECO:0000256" key="4">
    <source>
        <dbReference type="ARBA" id="ARBA00016507"/>
    </source>
</evidence>
<dbReference type="InterPro" id="IPR051472">
    <property type="entry name" value="T3SS_Stator/FliH"/>
</dbReference>
<dbReference type="PANTHER" id="PTHR34982">
    <property type="entry name" value="YOP PROTEINS TRANSLOCATION PROTEIN L"/>
    <property type="match status" value="1"/>
</dbReference>
<proteinExistence type="inferred from homology"/>
<dbReference type="Pfam" id="PF02108">
    <property type="entry name" value="FliH"/>
    <property type="match status" value="1"/>
</dbReference>
<sequence>MSDVIPKEKQSAYQRWEMTSFGEEKPNGGKTGQHNSEASIAAEKAAANAAASAQMANIAAMAKQIEEARAQAHAEGYASGMEEGRAVGLTEGRALAEQERLSLQQIAEAFGTEVAQANELIAVDMLDLSLDLAKAMLKTALNVRPELIIPIVREAIHYLPTLQQPTLLHLHPDDAAIVTTHMNDELNTAGWRIVEDIHMDRGGCRVETVTNQIDATTSTRWQRIAATLGKDADWLV</sequence>
<protein>
    <recommendedName>
        <fullName evidence="4">Flagellar assembly protein FliH</fullName>
    </recommendedName>
</protein>
<reference evidence="11 12" key="1">
    <citation type="submission" date="2019-03" db="EMBL/GenBank/DDBJ databases">
        <title>Genomic Encyclopedia of Type Strains, Phase IV (KMG-IV): sequencing the most valuable type-strain genomes for metagenomic binning, comparative biology and taxonomic classification.</title>
        <authorList>
            <person name="Goeker M."/>
        </authorList>
    </citation>
    <scope>NUCLEOTIDE SEQUENCE [LARGE SCALE GENOMIC DNA]</scope>
    <source>
        <strain evidence="11 12">DSM 18555</strain>
    </source>
</reference>
<dbReference type="GO" id="GO:0005829">
    <property type="term" value="C:cytosol"/>
    <property type="evidence" value="ECO:0007669"/>
    <property type="project" value="TreeGrafter"/>
</dbReference>
<evidence type="ECO:0000256" key="9">
    <source>
        <dbReference type="ARBA" id="ARBA00023225"/>
    </source>
</evidence>
<dbReference type="InterPro" id="IPR018035">
    <property type="entry name" value="Flagellar_FliH/T3SS_HrpE"/>
</dbReference>
<dbReference type="PANTHER" id="PTHR34982:SF1">
    <property type="entry name" value="FLAGELLAR ASSEMBLY PROTEIN FLIH"/>
    <property type="match status" value="1"/>
</dbReference>